<proteinExistence type="predicted"/>
<evidence type="ECO:0000313" key="2">
    <source>
        <dbReference type="EMBL" id="XBW78124.1"/>
    </source>
</evidence>
<keyword evidence="2" id="KW-0449">Lipoprotein</keyword>
<dbReference type="Pfam" id="PF01145">
    <property type="entry name" value="Band_7"/>
    <property type="match status" value="1"/>
</dbReference>
<gene>
    <name evidence="2" type="ORF">AUQADHIK_CDS0099</name>
</gene>
<organism evidence="2">
    <name type="scientific">Serratia phage Spe5P4</name>
    <dbReference type="NCBI Taxonomy" id="3159438"/>
    <lineage>
        <taxon>Viruses</taxon>
        <taxon>Duplodnaviria</taxon>
        <taxon>Heunggongvirae</taxon>
        <taxon>Uroviricota</taxon>
        <taxon>Caudoviricetes</taxon>
        <taxon>Lindbergviridae</taxon>
        <taxon>Myosmarvirus</taxon>
    </lineage>
</organism>
<sequence>MKKYLVGLVMVLCTMVLSGCDLVMDRVQPGYVGVVVNKLGDSKGVDTEVMGVGRQWLGWNRELYVFPTFKQLKMYDDKFSFQMSDGTPINYGIGVEYSVDPTKVVTVFQTWRKGVDDITNIDVRQAISVSLVNRASVMSTDSFIGGGKEALLKSVLADLQAKFAPQGIKIHSVSWIGKPDYPDSLIDSINAKLTASQKTLQRQQEVQQSKAEADKAIEEARGVSESNVLKAKAEAEAITVKAQAESEAIKLRAAALRANPEVMQLEAINKWDGTLPQYMTSGSAVPFVPVPSAK</sequence>
<dbReference type="EMBL" id="PP858852">
    <property type="protein sequence ID" value="XBW78124.1"/>
    <property type="molecule type" value="Genomic_DNA"/>
</dbReference>
<evidence type="ECO:0000259" key="1">
    <source>
        <dbReference type="Pfam" id="PF01145"/>
    </source>
</evidence>
<accession>A0AAU7VGW5</accession>
<dbReference type="PANTHER" id="PTHR42911">
    <property type="entry name" value="MODULATOR OF FTSH PROTEASE HFLC"/>
    <property type="match status" value="1"/>
</dbReference>
<feature type="domain" description="Band 7" evidence="1">
    <location>
        <begin position="26"/>
        <end position="213"/>
    </location>
</feature>
<dbReference type="PANTHER" id="PTHR42911:SF1">
    <property type="entry name" value="MODULATOR OF FTSH PROTEASE HFLC"/>
    <property type="match status" value="1"/>
</dbReference>
<name>A0AAU7VGW5_9CAUD</name>
<dbReference type="PROSITE" id="PS51257">
    <property type="entry name" value="PROKAR_LIPOPROTEIN"/>
    <property type="match status" value="1"/>
</dbReference>
<dbReference type="InterPro" id="IPR001107">
    <property type="entry name" value="Band_7"/>
</dbReference>
<protein>
    <submittedName>
        <fullName evidence="2">Lipoprotein</fullName>
    </submittedName>
</protein>
<reference evidence="2" key="1">
    <citation type="submission" date="2024-05" db="EMBL/GenBank/DDBJ databases">
        <authorList>
            <person name="Duan X."/>
        </authorList>
    </citation>
    <scope>NUCLEOTIDE SEQUENCE</scope>
</reference>